<evidence type="ECO:0000259" key="3">
    <source>
        <dbReference type="Pfam" id="PF21345"/>
    </source>
</evidence>
<gene>
    <name evidence="5" type="ORF">HQ865_10840</name>
</gene>
<dbReference type="Pfam" id="PF21345">
    <property type="entry name" value="PcRGLX_2nd"/>
    <property type="match status" value="1"/>
</dbReference>
<dbReference type="AlphaFoldDB" id="A0A7D4UAS5"/>
<dbReference type="KEGG" id="mmab:HQ865_10840"/>
<feature type="domain" description="PcRGLX/YetA-like C-terminal alpha/alpha toroid" evidence="4">
    <location>
        <begin position="474"/>
        <end position="895"/>
    </location>
</feature>
<evidence type="ECO:0000256" key="1">
    <source>
        <dbReference type="SAM" id="SignalP"/>
    </source>
</evidence>
<dbReference type="EMBL" id="CP054139">
    <property type="protein sequence ID" value="QKJ30238.1"/>
    <property type="molecule type" value="Genomic_DNA"/>
</dbReference>
<feature type="domain" description="PcRGLX/YetA-like central beta-sandwich" evidence="3">
    <location>
        <begin position="122"/>
        <end position="464"/>
    </location>
</feature>
<dbReference type="RefSeq" id="WP_173414925.1">
    <property type="nucleotide sequence ID" value="NZ_CP054139.1"/>
</dbReference>
<dbReference type="InterPro" id="IPR048329">
    <property type="entry name" value="PcRGLX_1st"/>
</dbReference>
<organism evidence="5 6">
    <name type="scientific">Mucilaginibacter mali</name>
    <dbReference type="NCBI Taxonomy" id="2740462"/>
    <lineage>
        <taxon>Bacteria</taxon>
        <taxon>Pseudomonadati</taxon>
        <taxon>Bacteroidota</taxon>
        <taxon>Sphingobacteriia</taxon>
        <taxon>Sphingobacteriales</taxon>
        <taxon>Sphingobacteriaceae</taxon>
        <taxon>Mucilaginibacter</taxon>
    </lineage>
</organism>
<evidence type="ECO:0000259" key="2">
    <source>
        <dbReference type="Pfam" id="PF19501"/>
    </source>
</evidence>
<keyword evidence="6" id="KW-1185">Reference proteome</keyword>
<evidence type="ECO:0000313" key="5">
    <source>
        <dbReference type="EMBL" id="QKJ30238.1"/>
    </source>
</evidence>
<feature type="signal peptide" evidence="1">
    <location>
        <begin position="1"/>
        <end position="25"/>
    </location>
</feature>
<dbReference type="PANTHER" id="PTHR40081:SF1">
    <property type="entry name" value="TAT PATHWAY SIGNAL SEQUENCE DOMAIN PROTEIN"/>
    <property type="match status" value="1"/>
</dbReference>
<dbReference type="Pfam" id="PF21346">
    <property type="entry name" value="PcRGLX_3rd"/>
    <property type="match status" value="1"/>
</dbReference>
<accession>A0A7D4UAS5</accession>
<dbReference type="PANTHER" id="PTHR40081">
    <property type="entry name" value="CONCANAVALIN A-LIKE LECTIN/GLUCANASE"/>
    <property type="match status" value="1"/>
</dbReference>
<feature type="chain" id="PRO_5029015642" evidence="1">
    <location>
        <begin position="26"/>
        <end position="904"/>
    </location>
</feature>
<reference evidence="5 6" key="1">
    <citation type="submission" date="2020-05" db="EMBL/GenBank/DDBJ databases">
        <title>Mucilaginibacter mali sp. nov.</title>
        <authorList>
            <person name="Kim H.S."/>
            <person name="Lee K.C."/>
            <person name="Suh M.K."/>
            <person name="Kim J.-S."/>
            <person name="Han K.-I."/>
            <person name="Eom M.K."/>
            <person name="Shin Y.K."/>
            <person name="Lee J.-S."/>
        </authorList>
    </citation>
    <scope>NUCLEOTIDE SEQUENCE [LARGE SCALE GENOMIC DNA]</scope>
    <source>
        <strain evidence="5 6">G2-14</strain>
    </source>
</reference>
<protein>
    <submittedName>
        <fullName evidence="5">Tat pathway signal sequence domain protein</fullName>
    </submittedName>
</protein>
<dbReference type="InterPro" id="IPR048330">
    <property type="entry name" value="PcRGLX/YetA_2nd"/>
</dbReference>
<feature type="domain" description="PcRGLX/YetA-like N-terminal RIFT barrel" evidence="2">
    <location>
        <begin position="31"/>
        <end position="102"/>
    </location>
</feature>
<keyword evidence="1" id="KW-0732">Signal</keyword>
<dbReference type="InterPro" id="IPR045793">
    <property type="entry name" value="PcRGLX/YetA-like"/>
</dbReference>
<evidence type="ECO:0000313" key="6">
    <source>
        <dbReference type="Proteomes" id="UP000505355"/>
    </source>
</evidence>
<dbReference type="Pfam" id="PF19501">
    <property type="entry name" value="PcRGLX_1st"/>
    <property type="match status" value="1"/>
</dbReference>
<sequence>MTWNFTCLKKLSTAALLLFSASVFAQQPGDVPLKWLYGSPKKATGTSWGVPWPQGQVKKNTEFALTKPDGSKLPVQSWTMATWPDGSVKWTGLAAVGDSTTKDLALSIGSPKNKPGVAKALQVNDDGKTVTVNTGAVQCVIAKSGTDIVPSLSINGKQVATDGVLQCLLQNKPDVDWDNAPARQRFMGDVKQVTVEQNGPLRAVVRVNGNFKLTNGSRSFMPFILRFYFYEGVSNIRLLHTIIYDGDDQKDFIKGLGLTFNVPLREQLQNHHVRFSGEGDGIWAEPVQPLNGRRPSPNALDQANGRKIPNVEEAPNQKILYDNMASWNDYKLVQSSADGFNIQKRTNNAASWLDVIGGKRATGMAFVGDATGGLSLSLKNFWQSYPAALEIFGARTKQAKINVWMWSPYAEAMDLRHYDTTAHDLNVTYEDVQPGFSTPYGVGRTSEVLISVYDAMPTNQQLADNVTEANNTNLLVTTPEYLHKAGAFGIWSLPDRSTKGKQWIEDQLDKAIAFYQQEIDHREWYGFWNYGDVMHSYDAARHTWKYDMGGFAWDNTELGTDIWLWYSYLRSGRADIFKMAEAMTRHTSEVDCYHLGRMAGLGSRHNVNHWGDGSKEVRESQAMLRRYYYYLTTDERTGDMMHETAMNADSGILHVDPLRELLPPSQYPTHARFGPDWDGLVGNWMTEWERTGDIKWKNKILVGVGDFAKMKYGFYSGNGKDGGMGYDPKTNHMYQLHDGDIGSLHLATLMGGMEAFYELTPLLNNKDFNRLYLQYCSLYGAPKEEVQAALGPEVKITLGETAGDYARQPAYVYYITKDVKYAKRAWDQFLPNGQGRPGMPVGMGRGNGSGKFDSQPLSGPSVIKPLNEIRNVSTNSTSQWCLNAIELLALAGDQLPEHNAAWDK</sequence>
<dbReference type="Proteomes" id="UP000505355">
    <property type="component" value="Chromosome"/>
</dbReference>
<name>A0A7D4UAS5_9SPHI</name>
<proteinExistence type="predicted"/>
<evidence type="ECO:0000259" key="4">
    <source>
        <dbReference type="Pfam" id="PF21346"/>
    </source>
</evidence>
<dbReference type="InterPro" id="IPR048331">
    <property type="entry name" value="PcRGLX/YetA_3rd"/>
</dbReference>